<sequence length="284" mass="31035">MKIFRRKGQNDSSGSQSSLALLSSNTPTQVAGSSSNDSVSVISKLFHRGRRGHTDTTGDVATTSGNKTANAAAILGIVQAICEVLDKVPYVKVVTGLATTAIKIIDEVDACKREWDKVKVNLLKVRDTVLEFRHGRDDSAPLPDNVKAAFRELEICLMEVLEAVKRYQDVSVGRQTLERSALKEDATLCVGRIDMAFKVFQMKIHVDTRLAVEQTRLTGEKILTIVLSIQQGPTPSPSLNLNVLACPAPSQYFTGRKSDLQKLSRMLAAPVVTLFNMHTGNIEI</sequence>
<dbReference type="OrthoDB" id="431454at2759"/>
<dbReference type="InterPro" id="IPR036537">
    <property type="entry name" value="Adaptor_Cbl_N_dom_sf"/>
</dbReference>
<keyword evidence="3" id="KW-1185">Reference proteome</keyword>
<feature type="region of interest" description="Disordered" evidence="1">
    <location>
        <begin position="1"/>
        <end position="20"/>
    </location>
</feature>
<dbReference type="Gene3D" id="1.20.930.20">
    <property type="entry name" value="Adaptor protein Cbl, N-terminal domain"/>
    <property type="match status" value="1"/>
</dbReference>
<proteinExistence type="predicted"/>
<evidence type="ECO:0000256" key="1">
    <source>
        <dbReference type="SAM" id="MobiDB-lite"/>
    </source>
</evidence>
<organism evidence="2 3">
    <name type="scientific">Armillaria ostoyae</name>
    <name type="common">Armillaria root rot fungus</name>
    <dbReference type="NCBI Taxonomy" id="47428"/>
    <lineage>
        <taxon>Eukaryota</taxon>
        <taxon>Fungi</taxon>
        <taxon>Dikarya</taxon>
        <taxon>Basidiomycota</taxon>
        <taxon>Agaricomycotina</taxon>
        <taxon>Agaricomycetes</taxon>
        <taxon>Agaricomycetidae</taxon>
        <taxon>Agaricales</taxon>
        <taxon>Marasmiineae</taxon>
        <taxon>Physalacriaceae</taxon>
        <taxon>Armillaria</taxon>
    </lineage>
</organism>
<accession>A0A284S0N6</accession>
<evidence type="ECO:0000313" key="3">
    <source>
        <dbReference type="Proteomes" id="UP000219338"/>
    </source>
</evidence>
<protein>
    <submittedName>
        <fullName evidence="2">Uncharacterized protein</fullName>
    </submittedName>
</protein>
<dbReference type="Proteomes" id="UP000219338">
    <property type="component" value="Unassembled WGS sequence"/>
</dbReference>
<reference evidence="3" key="1">
    <citation type="journal article" date="2017" name="Nat. Ecol. Evol.">
        <title>Genome expansion and lineage-specific genetic innovations in the forest pathogenic fungi Armillaria.</title>
        <authorList>
            <person name="Sipos G."/>
            <person name="Prasanna A.N."/>
            <person name="Walter M.C."/>
            <person name="O'Connor E."/>
            <person name="Balint B."/>
            <person name="Krizsan K."/>
            <person name="Kiss B."/>
            <person name="Hess J."/>
            <person name="Varga T."/>
            <person name="Slot J."/>
            <person name="Riley R."/>
            <person name="Boka B."/>
            <person name="Rigling D."/>
            <person name="Barry K."/>
            <person name="Lee J."/>
            <person name="Mihaltcheva S."/>
            <person name="LaButti K."/>
            <person name="Lipzen A."/>
            <person name="Waldron R."/>
            <person name="Moloney N.M."/>
            <person name="Sperisen C."/>
            <person name="Kredics L."/>
            <person name="Vagvoelgyi C."/>
            <person name="Patrignani A."/>
            <person name="Fitzpatrick D."/>
            <person name="Nagy I."/>
            <person name="Doyle S."/>
            <person name="Anderson J.B."/>
            <person name="Grigoriev I.V."/>
            <person name="Gueldener U."/>
            <person name="Muensterkoetter M."/>
            <person name="Nagy L.G."/>
        </authorList>
    </citation>
    <scope>NUCLEOTIDE SEQUENCE [LARGE SCALE GENOMIC DNA]</scope>
    <source>
        <strain evidence="3">C18/9</strain>
    </source>
</reference>
<dbReference type="InterPro" id="IPR059179">
    <property type="entry name" value="MLKL-like_MCAfunc"/>
</dbReference>
<name>A0A284S0N6_ARMOS</name>
<dbReference type="AlphaFoldDB" id="A0A284S0N6"/>
<dbReference type="OMA" id="KEDATLC"/>
<evidence type="ECO:0000313" key="2">
    <source>
        <dbReference type="EMBL" id="SJL14547.1"/>
    </source>
</evidence>
<dbReference type="EMBL" id="FUEG01000024">
    <property type="protein sequence ID" value="SJL14547.1"/>
    <property type="molecule type" value="Genomic_DNA"/>
</dbReference>
<dbReference type="GO" id="GO:0007166">
    <property type="term" value="P:cell surface receptor signaling pathway"/>
    <property type="evidence" value="ECO:0007669"/>
    <property type="project" value="InterPro"/>
</dbReference>
<gene>
    <name evidence="2" type="ORF">ARMOST_18010</name>
</gene>
<dbReference type="CDD" id="cd21037">
    <property type="entry name" value="MLKL_NTD"/>
    <property type="match status" value="1"/>
</dbReference>